<evidence type="ECO:0000256" key="1">
    <source>
        <dbReference type="ARBA" id="ARBA00004141"/>
    </source>
</evidence>
<dbReference type="GO" id="GO:0015179">
    <property type="term" value="F:L-amino acid transmembrane transporter activity"/>
    <property type="evidence" value="ECO:0007669"/>
    <property type="project" value="TreeGrafter"/>
</dbReference>
<feature type="transmembrane region" description="Helical" evidence="5">
    <location>
        <begin position="7"/>
        <end position="24"/>
    </location>
</feature>
<dbReference type="OrthoDB" id="3257095at2759"/>
<feature type="transmembrane region" description="Helical" evidence="5">
    <location>
        <begin position="177"/>
        <end position="195"/>
    </location>
</feature>
<proteinExistence type="predicted"/>
<dbReference type="GO" id="GO:0016020">
    <property type="term" value="C:membrane"/>
    <property type="evidence" value="ECO:0007669"/>
    <property type="project" value="UniProtKB-SubCell"/>
</dbReference>
<reference evidence="6" key="1">
    <citation type="submission" date="2015-07" db="EMBL/GenBank/DDBJ databases">
        <title>MeaNS - Measles Nucleotide Surveillance Program.</title>
        <authorList>
            <person name="Tran T."/>
            <person name="Druce J."/>
        </authorList>
    </citation>
    <scope>NUCLEOTIDE SEQUENCE</scope>
    <source>
        <strain evidence="6">UCB-OBI-ISO-001</strain>
        <tissue evidence="6">Gonad</tissue>
    </source>
</reference>
<feature type="transmembrane region" description="Helical" evidence="5">
    <location>
        <begin position="90"/>
        <end position="106"/>
    </location>
</feature>
<evidence type="ECO:0000256" key="4">
    <source>
        <dbReference type="ARBA" id="ARBA00023136"/>
    </source>
</evidence>
<keyword evidence="4 5" id="KW-0472">Membrane</keyword>
<accession>A0A0L8HFU4</accession>
<dbReference type="PANTHER" id="PTHR11785">
    <property type="entry name" value="AMINO ACID TRANSPORTER"/>
    <property type="match status" value="1"/>
</dbReference>
<keyword evidence="3 5" id="KW-1133">Transmembrane helix</keyword>
<feature type="transmembrane region" description="Helical" evidence="5">
    <location>
        <begin position="112"/>
        <end position="132"/>
    </location>
</feature>
<keyword evidence="2 5" id="KW-0812">Transmembrane</keyword>
<evidence type="ECO:0000256" key="5">
    <source>
        <dbReference type="SAM" id="Phobius"/>
    </source>
</evidence>
<feature type="transmembrane region" description="Helical" evidence="5">
    <location>
        <begin position="152"/>
        <end position="171"/>
    </location>
</feature>
<evidence type="ECO:0000256" key="2">
    <source>
        <dbReference type="ARBA" id="ARBA00022692"/>
    </source>
</evidence>
<organism evidence="6">
    <name type="scientific">Octopus bimaculoides</name>
    <name type="common">California two-spotted octopus</name>
    <dbReference type="NCBI Taxonomy" id="37653"/>
    <lineage>
        <taxon>Eukaryota</taxon>
        <taxon>Metazoa</taxon>
        <taxon>Spiralia</taxon>
        <taxon>Lophotrochozoa</taxon>
        <taxon>Mollusca</taxon>
        <taxon>Cephalopoda</taxon>
        <taxon>Coleoidea</taxon>
        <taxon>Octopodiformes</taxon>
        <taxon>Octopoda</taxon>
        <taxon>Incirrata</taxon>
        <taxon>Octopodidae</taxon>
        <taxon>Octopus</taxon>
    </lineage>
</organism>
<dbReference type="STRING" id="37653.A0A0L8HFU4"/>
<dbReference type="EMBL" id="KQ418367">
    <property type="protein sequence ID" value="KOF87625.1"/>
    <property type="molecule type" value="Genomic_DNA"/>
</dbReference>
<dbReference type="Pfam" id="PF13520">
    <property type="entry name" value="AA_permease_2"/>
    <property type="match status" value="1"/>
</dbReference>
<dbReference type="InterPro" id="IPR050598">
    <property type="entry name" value="AminoAcid_Transporter"/>
</dbReference>
<dbReference type="InterPro" id="IPR002293">
    <property type="entry name" value="AA/rel_permease1"/>
</dbReference>
<comment type="subcellular location">
    <subcellularLocation>
        <location evidence="1">Membrane</location>
        <topology evidence="1">Multi-pass membrane protein</topology>
    </subcellularLocation>
</comment>
<feature type="transmembrane region" description="Helical" evidence="5">
    <location>
        <begin position="44"/>
        <end position="70"/>
    </location>
</feature>
<gene>
    <name evidence="6" type="ORF">OCBIM_22016559mg</name>
</gene>
<dbReference type="PANTHER" id="PTHR11785:SF528">
    <property type="entry name" value="AMINO ACID TRANSPORTER PROTEIN JHI-21"/>
    <property type="match status" value="1"/>
</dbReference>
<evidence type="ECO:0000256" key="3">
    <source>
        <dbReference type="ARBA" id="ARBA00022989"/>
    </source>
</evidence>
<sequence length="233" mass="25958">MSLVITVYLIANIAYLGVLSPFEMLKSTAVAVTFAEQTLGPASWIMPILIAISVIGMINGTSLSMSRLFFVGAQNNHMPKIISMITRKNLTPAPSLLIILILSLSYQQSGDIFFLIEMEGFGFATVLVMVFAGQVYLRRKEPKLPRPIKVPVALPIILFFVSLIIVALTFYEKPHESLFAAGIVAVGCIIYLFCVRWKNKPLIIRTSLYKITCVLQKTLDVVEVDVDEELNWD</sequence>
<dbReference type="AlphaFoldDB" id="A0A0L8HFU4"/>
<dbReference type="Gene3D" id="1.20.1740.10">
    <property type="entry name" value="Amino acid/polyamine transporter I"/>
    <property type="match status" value="1"/>
</dbReference>
<evidence type="ECO:0000313" key="6">
    <source>
        <dbReference type="EMBL" id="KOF87625.1"/>
    </source>
</evidence>
<evidence type="ECO:0008006" key="7">
    <source>
        <dbReference type="Google" id="ProtNLM"/>
    </source>
</evidence>
<protein>
    <recommendedName>
        <fullName evidence="7">Cationic amino acid transporter C-terminal domain-containing protein</fullName>
    </recommendedName>
</protein>
<name>A0A0L8HFU4_OCTBM</name>